<feature type="chain" id="PRO_5046003802" description="DUF3761 domain-containing protein" evidence="2">
    <location>
        <begin position="17"/>
        <end position="86"/>
    </location>
</feature>
<proteinExistence type="predicted"/>
<dbReference type="RefSeq" id="WP_071000261.1">
    <property type="nucleotide sequence ID" value="NZ_JBEPNW010000002.1"/>
</dbReference>
<feature type="signal peptide" evidence="2">
    <location>
        <begin position="1"/>
        <end position="16"/>
    </location>
</feature>
<sequence length="86" mass="9186">MLAGLVLIGLSGSAVARPFPEPDDRTLDRHGHYRSRDGSDVHRPAKSLDGGKPAGATAKCRDGTWSFSHTHRGTCSRHGGVAHWEG</sequence>
<dbReference type="EMBL" id="JBEPNW010000002">
    <property type="protein sequence ID" value="MET3865283.1"/>
    <property type="molecule type" value="Genomic_DNA"/>
</dbReference>
<feature type="compositionally biased region" description="Basic and acidic residues" evidence="1">
    <location>
        <begin position="20"/>
        <end position="43"/>
    </location>
</feature>
<keyword evidence="4" id="KW-1185">Reference proteome</keyword>
<evidence type="ECO:0000313" key="3">
    <source>
        <dbReference type="EMBL" id="MET3865283.1"/>
    </source>
</evidence>
<dbReference type="InterPro" id="IPR022236">
    <property type="entry name" value="DUF3761"/>
</dbReference>
<gene>
    <name evidence="3" type="ORF">ABIC20_002592</name>
</gene>
<evidence type="ECO:0000256" key="2">
    <source>
        <dbReference type="SAM" id="SignalP"/>
    </source>
</evidence>
<keyword evidence="2" id="KW-0732">Signal</keyword>
<protein>
    <recommendedName>
        <fullName evidence="5">DUF3761 domain-containing protein</fullName>
    </recommendedName>
</protein>
<evidence type="ECO:0000256" key="1">
    <source>
        <dbReference type="SAM" id="MobiDB-lite"/>
    </source>
</evidence>
<reference evidence="3 4" key="1">
    <citation type="submission" date="2024-06" db="EMBL/GenBank/DDBJ databases">
        <title>Genomics of switchgrass bacterial isolates.</title>
        <authorList>
            <person name="Shade A."/>
        </authorList>
    </citation>
    <scope>NUCLEOTIDE SEQUENCE [LARGE SCALE GENOMIC DNA]</scope>
    <source>
        <strain evidence="3 4">PvP084</strain>
    </source>
</reference>
<comment type="caution">
    <text evidence="3">The sequence shown here is derived from an EMBL/GenBank/DDBJ whole genome shotgun (WGS) entry which is preliminary data.</text>
</comment>
<dbReference type="Proteomes" id="UP001549119">
    <property type="component" value="Unassembled WGS sequence"/>
</dbReference>
<dbReference type="Pfam" id="PF12587">
    <property type="entry name" value="DUF3761"/>
    <property type="match status" value="1"/>
</dbReference>
<evidence type="ECO:0000313" key="4">
    <source>
        <dbReference type="Proteomes" id="UP001549119"/>
    </source>
</evidence>
<evidence type="ECO:0008006" key="5">
    <source>
        <dbReference type="Google" id="ProtNLM"/>
    </source>
</evidence>
<name>A0ABV2NFK4_9HYPH</name>
<feature type="region of interest" description="Disordered" evidence="1">
    <location>
        <begin position="17"/>
        <end position="56"/>
    </location>
</feature>
<accession>A0ABV2NFK4</accession>
<organism evidence="3 4">
    <name type="scientific">Methylobacterium radiotolerans</name>
    <dbReference type="NCBI Taxonomy" id="31998"/>
    <lineage>
        <taxon>Bacteria</taxon>
        <taxon>Pseudomonadati</taxon>
        <taxon>Pseudomonadota</taxon>
        <taxon>Alphaproteobacteria</taxon>
        <taxon>Hyphomicrobiales</taxon>
        <taxon>Methylobacteriaceae</taxon>
        <taxon>Methylobacterium</taxon>
    </lineage>
</organism>